<dbReference type="PANTHER" id="PTHR22748">
    <property type="entry name" value="AP ENDONUCLEASE"/>
    <property type="match status" value="1"/>
</dbReference>
<dbReference type="AlphaFoldDB" id="A0A078AU63"/>
<organism evidence="5 6">
    <name type="scientific">Stylonychia lemnae</name>
    <name type="common">Ciliate</name>
    <dbReference type="NCBI Taxonomy" id="5949"/>
    <lineage>
        <taxon>Eukaryota</taxon>
        <taxon>Sar</taxon>
        <taxon>Alveolata</taxon>
        <taxon>Ciliophora</taxon>
        <taxon>Intramacronucleata</taxon>
        <taxon>Spirotrichea</taxon>
        <taxon>Stichotrichia</taxon>
        <taxon>Sporadotrichida</taxon>
        <taxon>Oxytrichidae</taxon>
        <taxon>Stylonychinae</taxon>
        <taxon>Stylonychia</taxon>
    </lineage>
</organism>
<evidence type="ECO:0000313" key="6">
    <source>
        <dbReference type="Proteomes" id="UP000039865"/>
    </source>
</evidence>
<evidence type="ECO:0000313" key="5">
    <source>
        <dbReference type="EMBL" id="CDW85526.1"/>
    </source>
</evidence>
<evidence type="ECO:0000256" key="4">
    <source>
        <dbReference type="ARBA" id="ARBA00022842"/>
    </source>
</evidence>
<keyword evidence="6" id="KW-1185">Reference proteome</keyword>
<comment type="cofactor">
    <cofactor evidence="1">
        <name>Mg(2+)</name>
        <dbReference type="ChEBI" id="CHEBI:18420"/>
    </cofactor>
</comment>
<dbReference type="GO" id="GO:0008311">
    <property type="term" value="F:double-stranded DNA 3'-5' DNA exonuclease activity"/>
    <property type="evidence" value="ECO:0007669"/>
    <property type="project" value="TreeGrafter"/>
</dbReference>
<dbReference type="Proteomes" id="UP000039865">
    <property type="component" value="Unassembled WGS sequence"/>
</dbReference>
<gene>
    <name evidence="5" type="primary">Contig1183.g1279</name>
    <name evidence="5" type="ORF">STYLEM_14605</name>
</gene>
<dbReference type="InParanoid" id="A0A078AU63"/>
<proteinExistence type="predicted"/>
<dbReference type="EMBL" id="CCKQ01013813">
    <property type="protein sequence ID" value="CDW85526.1"/>
    <property type="molecule type" value="Genomic_DNA"/>
</dbReference>
<dbReference type="GO" id="GO:0006284">
    <property type="term" value="P:base-excision repair"/>
    <property type="evidence" value="ECO:0007669"/>
    <property type="project" value="TreeGrafter"/>
</dbReference>
<dbReference type="InterPro" id="IPR004808">
    <property type="entry name" value="AP_endonuc_1"/>
</dbReference>
<dbReference type="SUPFAM" id="SSF56219">
    <property type="entry name" value="DNase I-like"/>
    <property type="match status" value="1"/>
</dbReference>
<keyword evidence="3" id="KW-0378">Hydrolase</keyword>
<dbReference type="OrthoDB" id="498125at2759"/>
<protein>
    <submittedName>
        <fullName evidence="5">Exodeoxyribonuclease iii</fullName>
    </submittedName>
</protein>
<accession>A0A078AU63</accession>
<dbReference type="Gene3D" id="3.60.10.10">
    <property type="entry name" value="Endonuclease/exonuclease/phosphatase"/>
    <property type="match status" value="1"/>
</dbReference>
<reference evidence="5 6" key="1">
    <citation type="submission" date="2014-06" db="EMBL/GenBank/DDBJ databases">
        <authorList>
            <person name="Swart Estienne"/>
        </authorList>
    </citation>
    <scope>NUCLEOTIDE SEQUENCE [LARGE SCALE GENOMIC DNA]</scope>
    <source>
        <strain evidence="5 6">130c</strain>
    </source>
</reference>
<evidence type="ECO:0000256" key="2">
    <source>
        <dbReference type="ARBA" id="ARBA00022723"/>
    </source>
</evidence>
<dbReference type="GO" id="GO:0005634">
    <property type="term" value="C:nucleus"/>
    <property type="evidence" value="ECO:0007669"/>
    <property type="project" value="TreeGrafter"/>
</dbReference>
<evidence type="ECO:0000256" key="1">
    <source>
        <dbReference type="ARBA" id="ARBA00001946"/>
    </source>
</evidence>
<dbReference type="PANTHER" id="PTHR22748:SF6">
    <property type="entry name" value="DNA-(APURINIC OR APYRIMIDINIC SITE) ENDONUCLEASE"/>
    <property type="match status" value="1"/>
</dbReference>
<dbReference type="GO" id="GO:0046872">
    <property type="term" value="F:metal ion binding"/>
    <property type="evidence" value="ECO:0007669"/>
    <property type="project" value="UniProtKB-KW"/>
</dbReference>
<dbReference type="GO" id="GO:0008081">
    <property type="term" value="F:phosphoric diester hydrolase activity"/>
    <property type="evidence" value="ECO:0007669"/>
    <property type="project" value="TreeGrafter"/>
</dbReference>
<name>A0A078AU63_STYLE</name>
<keyword evidence="4" id="KW-0460">Magnesium</keyword>
<keyword evidence="2" id="KW-0479">Metal-binding</keyword>
<evidence type="ECO:0000256" key="3">
    <source>
        <dbReference type="ARBA" id="ARBA00022801"/>
    </source>
</evidence>
<dbReference type="GO" id="GO:0003906">
    <property type="term" value="F:DNA-(apurinic or apyrimidinic site) endonuclease activity"/>
    <property type="evidence" value="ECO:0007669"/>
    <property type="project" value="TreeGrafter"/>
</dbReference>
<sequence length="372" mass="43713">MSSKKLTKKRELLIEEENKESNLKIDSKQTLSRQQTNKTQQNLAKFFGILQKCMEKDKPDIICFNDMKTDKNINLSDQLHHSLPEGYEQYWNCSKVQKGHAGAGLVTRIKPLSVQFEFEMEKHQDEGSMITAEFKNFTLIIVHLPIAGKDLSSDFQSFQDWNKDFFEYLDKIRIIKQKPLILAGYVDAFKHLHPEKREQAYLSSVYKDAMACNKDQRNDNFILHKDDLDFVVDSIIHQKYSGSNNAHIEEPDQKQEFHPQDNVQDKKEEIIVNTNAKEETQNFEIDIEKEEEQKFNQLVENEVQRRLNQVISILGKIGQDTIWAEKNVMAGRIRQIVFDQFSQQKAKQVKNKEEGNQVPQWDDDYKIYDEEF</sequence>
<dbReference type="InterPro" id="IPR036691">
    <property type="entry name" value="Endo/exonu/phosph_ase_sf"/>
</dbReference>